<dbReference type="Gene3D" id="1.20.1740.10">
    <property type="entry name" value="Amino acid/polyamine transporter I"/>
    <property type="match status" value="1"/>
</dbReference>
<protein>
    <submittedName>
        <fullName evidence="11">Branched-chain amino acid transport system II carrier protein</fullName>
    </submittedName>
</protein>
<keyword evidence="7 10" id="KW-1133">Transmembrane helix</keyword>
<comment type="subcellular location">
    <subcellularLocation>
        <location evidence="1">Cell membrane</location>
        <topology evidence="1">Multi-pass membrane protein</topology>
    </subcellularLocation>
</comment>
<dbReference type="Pfam" id="PF05525">
    <property type="entry name" value="Branch_AA_trans"/>
    <property type="match status" value="1"/>
</dbReference>
<accession>J0DE41</accession>
<evidence type="ECO:0000256" key="8">
    <source>
        <dbReference type="ARBA" id="ARBA00023136"/>
    </source>
</evidence>
<reference evidence="11 12" key="1">
    <citation type="submission" date="2012-01" db="EMBL/GenBank/DDBJ databases">
        <title>The Genome Sequence of Scardovia wiggsiae F0424.</title>
        <authorList>
            <consortium name="The Broad Institute Genome Sequencing Platform"/>
            <person name="Earl A."/>
            <person name="Ward D."/>
            <person name="Feldgarden M."/>
            <person name="Gevers D."/>
            <person name="Izard J."/>
            <person name="Ganesan A."/>
            <person name="Baranova O.V."/>
            <person name="Blanton J.M."/>
            <person name="Tanner A.C."/>
            <person name="Mathney J."/>
            <person name="Dewhirst F.E."/>
            <person name="Young S.K."/>
            <person name="Zeng Q."/>
            <person name="Gargeya S."/>
            <person name="Fitzgerald M."/>
            <person name="Haas B."/>
            <person name="Abouelleil A."/>
            <person name="Alvarado L."/>
            <person name="Arachchi H.M."/>
            <person name="Berlin A."/>
            <person name="Chapman S.B."/>
            <person name="Gearin G."/>
            <person name="Goldberg J."/>
            <person name="Griggs A."/>
            <person name="Gujja S."/>
            <person name="Hansen M."/>
            <person name="Heiman D."/>
            <person name="Howarth C."/>
            <person name="Larimer J."/>
            <person name="Lui A."/>
            <person name="MacDonald P.J.P."/>
            <person name="McCowen C."/>
            <person name="Montmayeur A."/>
            <person name="Murphy C."/>
            <person name="Neiman D."/>
            <person name="Pearson M."/>
            <person name="Priest M."/>
            <person name="Roberts A."/>
            <person name="Saif S."/>
            <person name="Shea T."/>
            <person name="Sisk P."/>
            <person name="Stolte C."/>
            <person name="Sykes S."/>
            <person name="Wortman J."/>
            <person name="Nusbaum C."/>
            <person name="Birren B."/>
        </authorList>
    </citation>
    <scope>NUCLEOTIDE SEQUENCE [LARGE SCALE GENOMIC DNA]</scope>
    <source>
        <strain evidence="11 12">F0424</strain>
    </source>
</reference>
<evidence type="ECO:0000256" key="1">
    <source>
        <dbReference type="ARBA" id="ARBA00004651"/>
    </source>
</evidence>
<name>J0DE41_9BIFI</name>
<dbReference type="PANTHER" id="PTHR30588">
    <property type="entry name" value="BRANCHED-CHAIN AMINO ACID TRANSPORT SYSTEM 2 CARRIER PROTEIN"/>
    <property type="match status" value="1"/>
</dbReference>
<sequence length="499" mass="53540">MDRTHEKKLRLVDYLVVASMLFGLFFGAGNLIFPLHLGQLAGKNWAIAGAGFLITGVVLPLLSVLAIAVTRSKGVYDIGRPLGPAFAIVFMVLIHATIGPFFGTPRTATVSFTVGIEPFIPSSYRTAALLIFSALFFIFAFLLSYKENSILSNIGKVLNPLFLILLFIVFFMAFISPLGSSFGKSPQDAHYISGAFTNGLLEGYNTMDVLAGLAFGVTVVTTIRLMGVRHEKNVASVTAKSGTIAMFAVAVIYILLIAMGSMSLGRFTMSSNGGIVFSQIVQAYAGKAGQALLAALIVVTCLTTAVGLVAAFAQDFHNHFPRVSYHTWLALCCILSFIIANFGLDTIIAWSTPVLMLLYPFAMVLILLSVCSPLFKRDRAVYGWVVGFTAIPALMDMVVSFPDTVSKSSFALFIARIRDLLPLADYGLSWLLPAVAGAVIGLAVHLYKLKAKPEAFKEYDSFIEESNQTWPGNLAADGSQPAADLDSDTGSSAAEQVTA</sequence>
<dbReference type="GO" id="GO:0005304">
    <property type="term" value="F:L-valine transmembrane transporter activity"/>
    <property type="evidence" value="ECO:0007669"/>
    <property type="project" value="TreeGrafter"/>
</dbReference>
<feature type="transmembrane region" description="Helical" evidence="10">
    <location>
        <begin position="82"/>
        <end position="103"/>
    </location>
</feature>
<evidence type="ECO:0000256" key="4">
    <source>
        <dbReference type="ARBA" id="ARBA00022475"/>
    </source>
</evidence>
<keyword evidence="5 10" id="KW-0812">Transmembrane</keyword>
<comment type="caution">
    <text evidence="11">The sequence shown here is derived from an EMBL/GenBank/DDBJ whole genome shotgun (WGS) entry which is preliminary data.</text>
</comment>
<evidence type="ECO:0000256" key="5">
    <source>
        <dbReference type="ARBA" id="ARBA00022692"/>
    </source>
</evidence>
<organism evidence="11 12">
    <name type="scientific">Scardovia wiggsiae F0424</name>
    <dbReference type="NCBI Taxonomy" id="857290"/>
    <lineage>
        <taxon>Bacteria</taxon>
        <taxon>Bacillati</taxon>
        <taxon>Actinomycetota</taxon>
        <taxon>Actinomycetes</taxon>
        <taxon>Bifidobacteriales</taxon>
        <taxon>Bifidobacteriaceae</taxon>
        <taxon>Scardovia</taxon>
    </lineage>
</organism>
<keyword evidence="8 10" id="KW-0472">Membrane</keyword>
<dbReference type="GO" id="GO:0015188">
    <property type="term" value="F:L-isoleucine transmembrane transporter activity"/>
    <property type="evidence" value="ECO:0007669"/>
    <property type="project" value="TreeGrafter"/>
</dbReference>
<evidence type="ECO:0000313" key="11">
    <source>
        <dbReference type="EMBL" id="EJD64523.1"/>
    </source>
</evidence>
<feature type="transmembrane region" description="Helical" evidence="10">
    <location>
        <begin position="356"/>
        <end position="375"/>
    </location>
</feature>
<evidence type="ECO:0000256" key="2">
    <source>
        <dbReference type="ARBA" id="ARBA00008540"/>
    </source>
</evidence>
<evidence type="ECO:0000256" key="9">
    <source>
        <dbReference type="SAM" id="MobiDB-lite"/>
    </source>
</evidence>
<dbReference type="GO" id="GO:0015818">
    <property type="term" value="P:isoleucine transport"/>
    <property type="evidence" value="ECO:0007669"/>
    <property type="project" value="TreeGrafter"/>
</dbReference>
<feature type="transmembrane region" description="Helical" evidence="10">
    <location>
        <begin position="428"/>
        <end position="447"/>
    </location>
</feature>
<dbReference type="Proteomes" id="UP000006415">
    <property type="component" value="Unassembled WGS sequence"/>
</dbReference>
<dbReference type="RefSeq" id="WP_007148082.1">
    <property type="nucleotide sequence ID" value="NZ_AKCI01000001.1"/>
</dbReference>
<keyword evidence="6" id="KW-0029">Amino-acid transport</keyword>
<dbReference type="GO" id="GO:0015190">
    <property type="term" value="F:L-leucine transmembrane transporter activity"/>
    <property type="evidence" value="ECO:0007669"/>
    <property type="project" value="TreeGrafter"/>
</dbReference>
<dbReference type="OrthoDB" id="9783920at2"/>
<gene>
    <name evidence="11" type="ORF">HMPREF9156_01018</name>
</gene>
<keyword evidence="4" id="KW-1003">Cell membrane</keyword>
<keyword evidence="3" id="KW-0813">Transport</keyword>
<feature type="transmembrane region" description="Helical" evidence="10">
    <location>
        <begin position="12"/>
        <end position="33"/>
    </location>
</feature>
<feature type="transmembrane region" description="Helical" evidence="10">
    <location>
        <begin position="382"/>
        <end position="401"/>
    </location>
</feature>
<feature type="transmembrane region" description="Helical" evidence="10">
    <location>
        <begin position="123"/>
        <end position="145"/>
    </location>
</feature>
<evidence type="ECO:0000313" key="12">
    <source>
        <dbReference type="Proteomes" id="UP000006415"/>
    </source>
</evidence>
<evidence type="ECO:0000256" key="6">
    <source>
        <dbReference type="ARBA" id="ARBA00022970"/>
    </source>
</evidence>
<evidence type="ECO:0000256" key="7">
    <source>
        <dbReference type="ARBA" id="ARBA00022989"/>
    </source>
</evidence>
<comment type="similarity">
    <text evidence="2">Belongs to the branched chain amino acid transporter family.</text>
</comment>
<dbReference type="AlphaFoldDB" id="J0DE41"/>
<dbReference type="GO" id="GO:0015820">
    <property type="term" value="P:L-leucine transport"/>
    <property type="evidence" value="ECO:0007669"/>
    <property type="project" value="TreeGrafter"/>
</dbReference>
<dbReference type="GO" id="GO:0005886">
    <property type="term" value="C:plasma membrane"/>
    <property type="evidence" value="ECO:0007669"/>
    <property type="project" value="UniProtKB-SubCell"/>
</dbReference>
<feature type="transmembrane region" description="Helical" evidence="10">
    <location>
        <begin position="45"/>
        <end position="70"/>
    </location>
</feature>
<feature type="transmembrane region" description="Helical" evidence="10">
    <location>
        <begin position="291"/>
        <end position="313"/>
    </location>
</feature>
<dbReference type="eggNOG" id="COG1114">
    <property type="taxonomic scope" value="Bacteria"/>
</dbReference>
<dbReference type="HOGENOM" id="CLU_036807_0_1_11"/>
<feature type="transmembrane region" description="Helical" evidence="10">
    <location>
        <begin position="239"/>
        <end position="259"/>
    </location>
</feature>
<feature type="transmembrane region" description="Helical" evidence="10">
    <location>
        <begin position="209"/>
        <end position="227"/>
    </location>
</feature>
<dbReference type="NCBIfam" id="TIGR00796">
    <property type="entry name" value="livcs"/>
    <property type="match status" value="1"/>
</dbReference>
<dbReference type="EMBL" id="AGZS01000006">
    <property type="protein sequence ID" value="EJD64523.1"/>
    <property type="molecule type" value="Genomic_DNA"/>
</dbReference>
<proteinExistence type="inferred from homology"/>
<feature type="region of interest" description="Disordered" evidence="9">
    <location>
        <begin position="471"/>
        <end position="499"/>
    </location>
</feature>
<keyword evidence="12" id="KW-1185">Reference proteome</keyword>
<dbReference type="PANTHER" id="PTHR30588:SF0">
    <property type="entry name" value="BRANCHED-CHAIN AMINO ACID PERMEASE BRNQ"/>
    <property type="match status" value="1"/>
</dbReference>
<dbReference type="InterPro" id="IPR004685">
    <property type="entry name" value="Brnchd-chn_aa_trnsp_Livcs"/>
</dbReference>
<feature type="transmembrane region" description="Helical" evidence="10">
    <location>
        <begin position="157"/>
        <end position="175"/>
    </location>
</feature>
<feature type="compositionally biased region" description="Polar residues" evidence="9">
    <location>
        <begin position="488"/>
        <end position="499"/>
    </location>
</feature>
<feature type="transmembrane region" description="Helical" evidence="10">
    <location>
        <begin position="325"/>
        <end position="344"/>
    </location>
</feature>
<evidence type="ECO:0000256" key="10">
    <source>
        <dbReference type="SAM" id="Phobius"/>
    </source>
</evidence>
<evidence type="ECO:0000256" key="3">
    <source>
        <dbReference type="ARBA" id="ARBA00022448"/>
    </source>
</evidence>